<dbReference type="EMBL" id="NOZP01000049">
    <property type="protein sequence ID" value="OYD16462.1"/>
    <property type="molecule type" value="Genomic_DNA"/>
</dbReference>
<evidence type="ECO:0000313" key="4">
    <source>
        <dbReference type="Proteomes" id="UP000215559"/>
    </source>
</evidence>
<keyword evidence="1" id="KW-0732">Signal</keyword>
<protein>
    <recommendedName>
        <fullName evidence="2">DUF4159 domain-containing protein</fullName>
    </recommendedName>
</protein>
<dbReference type="Proteomes" id="UP000215559">
    <property type="component" value="Unassembled WGS sequence"/>
</dbReference>
<proteinExistence type="predicted"/>
<gene>
    <name evidence="3" type="ORF">CH330_02790</name>
</gene>
<evidence type="ECO:0000259" key="2">
    <source>
        <dbReference type="Pfam" id="PF13709"/>
    </source>
</evidence>
<name>A0A235BW46_UNCW3</name>
<evidence type="ECO:0000256" key="1">
    <source>
        <dbReference type="SAM" id="SignalP"/>
    </source>
</evidence>
<feature type="domain" description="DUF4159" evidence="2">
    <location>
        <begin position="25"/>
        <end position="214"/>
    </location>
</feature>
<feature type="chain" id="PRO_5012150096" description="DUF4159 domain-containing protein" evidence="1">
    <location>
        <begin position="20"/>
        <end position="216"/>
    </location>
</feature>
<sequence>MRIPVAWLVILLPAAMALAQPARFQIARLKYSGGGDWYNDPDAVPNLCHELNHRTNIRAGEDEPQVSLMDEELYNYPFLFMTGHGNIRFTDEEVVRLRHFLEAGGFLYADDDYGMNKAFRREIARVFPQNDLVELPFDHPIYHEFYDFPKGLPKIHEHYKGPPKGYGIFISGHMVVYYTYNTNISDGWTPSHNDPADIREQAFRMGINIVSYFLTH</sequence>
<evidence type="ECO:0000313" key="3">
    <source>
        <dbReference type="EMBL" id="OYD16462.1"/>
    </source>
</evidence>
<dbReference type="Pfam" id="PF13709">
    <property type="entry name" value="DUF4159"/>
    <property type="match status" value="1"/>
</dbReference>
<comment type="caution">
    <text evidence="3">The sequence shown here is derived from an EMBL/GenBank/DDBJ whole genome shotgun (WGS) entry which is preliminary data.</text>
</comment>
<dbReference type="Gene3D" id="3.40.50.12140">
    <property type="entry name" value="Domain of unknown function DUF4159"/>
    <property type="match status" value="1"/>
</dbReference>
<accession>A0A235BW46</accession>
<dbReference type="InterPro" id="IPR025297">
    <property type="entry name" value="DUF4159"/>
</dbReference>
<organism evidence="3 4">
    <name type="scientific">candidate division WOR-3 bacterium JGI_Cruoil_03_51_56</name>
    <dbReference type="NCBI Taxonomy" id="1973747"/>
    <lineage>
        <taxon>Bacteria</taxon>
        <taxon>Bacteria division WOR-3</taxon>
    </lineage>
</organism>
<dbReference type="AlphaFoldDB" id="A0A235BW46"/>
<reference evidence="3 4" key="1">
    <citation type="submission" date="2017-07" db="EMBL/GenBank/DDBJ databases">
        <title>Recovery of genomes from metagenomes via a dereplication, aggregation, and scoring strategy.</title>
        <authorList>
            <person name="Sieber C.M."/>
            <person name="Probst A.J."/>
            <person name="Sharrar A."/>
            <person name="Thomas B.C."/>
            <person name="Hess M."/>
            <person name="Tringe S.G."/>
            <person name="Banfield J.F."/>
        </authorList>
    </citation>
    <scope>NUCLEOTIDE SEQUENCE [LARGE SCALE GENOMIC DNA]</scope>
    <source>
        <strain evidence="3">JGI_Cruoil_03_51_56</strain>
    </source>
</reference>
<feature type="signal peptide" evidence="1">
    <location>
        <begin position="1"/>
        <end position="19"/>
    </location>
</feature>